<comment type="caution">
    <text evidence="9">The sequence shown here is derived from an EMBL/GenBank/DDBJ whole genome shotgun (WGS) entry which is preliminary data.</text>
</comment>
<comment type="similarity">
    <text evidence="2">Belongs to the EamA transporter family.</text>
</comment>
<evidence type="ECO:0000313" key="9">
    <source>
        <dbReference type="EMBL" id="OME91677.1"/>
    </source>
</evidence>
<dbReference type="PANTHER" id="PTHR42920">
    <property type="entry name" value="OS03G0707200 PROTEIN-RELATED"/>
    <property type="match status" value="1"/>
</dbReference>
<evidence type="ECO:0000256" key="1">
    <source>
        <dbReference type="ARBA" id="ARBA00004651"/>
    </source>
</evidence>
<feature type="domain" description="EamA" evidence="8">
    <location>
        <begin position="178"/>
        <end position="311"/>
    </location>
</feature>
<proteinExistence type="inferred from homology"/>
<dbReference type="Proteomes" id="UP000187074">
    <property type="component" value="Unassembled WGS sequence"/>
</dbReference>
<evidence type="ECO:0000256" key="3">
    <source>
        <dbReference type="ARBA" id="ARBA00022475"/>
    </source>
</evidence>
<gene>
    <name evidence="9" type="ORF">BK123_17705</name>
</gene>
<dbReference type="GO" id="GO:0005886">
    <property type="term" value="C:plasma membrane"/>
    <property type="evidence" value="ECO:0007669"/>
    <property type="project" value="UniProtKB-SubCell"/>
</dbReference>
<name>A0A1R1B052_PAELA</name>
<feature type="transmembrane region" description="Helical" evidence="7">
    <location>
        <begin position="203"/>
        <end position="224"/>
    </location>
</feature>
<keyword evidence="6 7" id="KW-0472">Membrane</keyword>
<protein>
    <submittedName>
        <fullName evidence="9">EamA family transporter</fullName>
    </submittedName>
</protein>
<feature type="transmembrane region" description="Helical" evidence="7">
    <location>
        <begin position="244"/>
        <end position="261"/>
    </location>
</feature>
<feature type="transmembrane region" description="Helical" evidence="7">
    <location>
        <begin position="298"/>
        <end position="315"/>
    </location>
</feature>
<evidence type="ECO:0000256" key="7">
    <source>
        <dbReference type="SAM" id="Phobius"/>
    </source>
</evidence>
<evidence type="ECO:0000256" key="2">
    <source>
        <dbReference type="ARBA" id="ARBA00007362"/>
    </source>
</evidence>
<dbReference type="EMBL" id="MRTF01000006">
    <property type="protein sequence ID" value="OME91677.1"/>
    <property type="molecule type" value="Genomic_DNA"/>
</dbReference>
<evidence type="ECO:0000256" key="4">
    <source>
        <dbReference type="ARBA" id="ARBA00022692"/>
    </source>
</evidence>
<dbReference type="PANTHER" id="PTHR42920:SF14">
    <property type="entry name" value="TRANSPORTER, DRUG_METABOLITE EXPORTER FAMILY"/>
    <property type="match status" value="1"/>
</dbReference>
<keyword evidence="3" id="KW-1003">Cell membrane</keyword>
<dbReference type="InterPro" id="IPR037185">
    <property type="entry name" value="EmrE-like"/>
</dbReference>
<dbReference type="AlphaFoldDB" id="A0A1R1B052"/>
<evidence type="ECO:0000259" key="8">
    <source>
        <dbReference type="Pfam" id="PF00892"/>
    </source>
</evidence>
<feature type="transmembrane region" description="Helical" evidence="7">
    <location>
        <begin position="21"/>
        <end position="46"/>
    </location>
</feature>
<comment type="subcellular location">
    <subcellularLocation>
        <location evidence="1">Cell membrane</location>
        <topology evidence="1">Multi-pass membrane protein</topology>
    </subcellularLocation>
</comment>
<keyword evidence="4 7" id="KW-0812">Transmembrane</keyword>
<feature type="transmembrane region" description="Helical" evidence="7">
    <location>
        <begin position="52"/>
        <end position="72"/>
    </location>
</feature>
<feature type="domain" description="EamA" evidence="8">
    <location>
        <begin position="23"/>
        <end position="160"/>
    </location>
</feature>
<keyword evidence="5 7" id="KW-1133">Transmembrane helix</keyword>
<dbReference type="STRING" id="1401.BK123_17705"/>
<dbReference type="SUPFAM" id="SSF103481">
    <property type="entry name" value="Multidrug resistance efflux transporter EmrE"/>
    <property type="match status" value="1"/>
</dbReference>
<feature type="transmembrane region" description="Helical" evidence="7">
    <location>
        <begin position="88"/>
        <end position="107"/>
    </location>
</feature>
<feature type="transmembrane region" description="Helical" evidence="7">
    <location>
        <begin position="113"/>
        <end position="136"/>
    </location>
</feature>
<reference evidence="9 10" key="1">
    <citation type="submission" date="2016-11" db="EMBL/GenBank/DDBJ databases">
        <title>Paenibacillus species isolates.</title>
        <authorList>
            <person name="Beno S.M."/>
        </authorList>
    </citation>
    <scope>NUCLEOTIDE SEQUENCE [LARGE SCALE GENOMIC DNA]</scope>
    <source>
        <strain evidence="9 10">FSL F4-0100</strain>
    </source>
</reference>
<feature type="transmembrane region" description="Helical" evidence="7">
    <location>
        <begin position="174"/>
        <end position="191"/>
    </location>
</feature>
<sequence length="344" mass="38838">MSYTQTKSWQGERHYMLKKQIVIGSMLCLIASMSWGAMFPVAHIALQQIDPFYFSFIRYFVVAVILSVLLWMKEGRASFRLEGRGKTLLFLGTMAFTVYNMCIFLGQQLMGEAGAVAASIMESLMPMISIMILWITSKKTPNKYMLRSVAIAFVGAVLVITNGKLTFFKMAGQHLVPLFLIFVGVLGWVVYSMGGSRFKNWSILRYSTLTCLLGSAVSFVIVTLGSVFDLIPVPTWNTILSVKYEMSFMILLPGLAALLCWNQGIKWLSPLNGILFINFVPITTFVIMALQGYQISNYEFYGTLLIIFALVRNNAYQRKTIRVNDNRAYSVAHEPKDEIMETAR</sequence>
<organism evidence="9 10">
    <name type="scientific">Paenibacillus lautus</name>
    <name type="common">Bacillus lautus</name>
    <dbReference type="NCBI Taxonomy" id="1401"/>
    <lineage>
        <taxon>Bacteria</taxon>
        <taxon>Bacillati</taxon>
        <taxon>Bacillota</taxon>
        <taxon>Bacilli</taxon>
        <taxon>Bacillales</taxon>
        <taxon>Paenibacillaceae</taxon>
        <taxon>Paenibacillus</taxon>
    </lineage>
</organism>
<dbReference type="Pfam" id="PF00892">
    <property type="entry name" value="EamA"/>
    <property type="match status" value="2"/>
</dbReference>
<feature type="transmembrane region" description="Helical" evidence="7">
    <location>
        <begin position="273"/>
        <end position="292"/>
    </location>
</feature>
<evidence type="ECO:0000313" key="10">
    <source>
        <dbReference type="Proteomes" id="UP000187074"/>
    </source>
</evidence>
<evidence type="ECO:0000256" key="6">
    <source>
        <dbReference type="ARBA" id="ARBA00023136"/>
    </source>
</evidence>
<evidence type="ECO:0000256" key="5">
    <source>
        <dbReference type="ARBA" id="ARBA00022989"/>
    </source>
</evidence>
<feature type="transmembrane region" description="Helical" evidence="7">
    <location>
        <begin position="148"/>
        <end position="168"/>
    </location>
</feature>
<dbReference type="InterPro" id="IPR000620">
    <property type="entry name" value="EamA_dom"/>
</dbReference>
<accession>A0A1R1B052</accession>
<dbReference type="InterPro" id="IPR051258">
    <property type="entry name" value="Diverse_Substrate_Transporter"/>
</dbReference>